<name>A0A2P5DE16_PARAD</name>
<evidence type="ECO:0000256" key="1">
    <source>
        <dbReference type="SAM" id="MobiDB-lite"/>
    </source>
</evidence>
<dbReference type="OrthoDB" id="10410192at2759"/>
<dbReference type="AlphaFoldDB" id="A0A2P5DE16"/>
<protein>
    <submittedName>
        <fullName evidence="2">Uncharacterized protein</fullName>
    </submittedName>
</protein>
<evidence type="ECO:0000313" key="3">
    <source>
        <dbReference type="Proteomes" id="UP000237105"/>
    </source>
</evidence>
<comment type="caution">
    <text evidence="2">The sequence shown here is derived from an EMBL/GenBank/DDBJ whole genome shotgun (WGS) entry which is preliminary data.</text>
</comment>
<reference evidence="3" key="1">
    <citation type="submission" date="2016-06" db="EMBL/GenBank/DDBJ databases">
        <title>Parallel loss of symbiosis genes in relatives of nitrogen-fixing non-legume Parasponia.</title>
        <authorList>
            <person name="Van Velzen R."/>
            <person name="Holmer R."/>
            <person name="Bu F."/>
            <person name="Rutten L."/>
            <person name="Van Zeijl A."/>
            <person name="Liu W."/>
            <person name="Santuari L."/>
            <person name="Cao Q."/>
            <person name="Sharma T."/>
            <person name="Shen D."/>
            <person name="Roswanjaya Y."/>
            <person name="Wardhani T."/>
            <person name="Kalhor M.S."/>
            <person name="Jansen J."/>
            <person name="Van den Hoogen J."/>
            <person name="Gungor B."/>
            <person name="Hartog M."/>
            <person name="Hontelez J."/>
            <person name="Verver J."/>
            <person name="Yang W.-C."/>
            <person name="Schijlen E."/>
            <person name="Repin R."/>
            <person name="Schilthuizen M."/>
            <person name="Schranz E."/>
            <person name="Heidstra R."/>
            <person name="Miyata K."/>
            <person name="Fedorova E."/>
            <person name="Kohlen W."/>
            <person name="Bisseling T."/>
            <person name="Smit S."/>
            <person name="Geurts R."/>
        </authorList>
    </citation>
    <scope>NUCLEOTIDE SEQUENCE [LARGE SCALE GENOMIC DNA]</scope>
    <source>
        <strain evidence="3">cv. WU1-14</strain>
    </source>
</reference>
<dbReference type="Proteomes" id="UP000237105">
    <property type="component" value="Unassembled WGS sequence"/>
</dbReference>
<organism evidence="2 3">
    <name type="scientific">Parasponia andersonii</name>
    <name type="common">Sponia andersonii</name>
    <dbReference type="NCBI Taxonomy" id="3476"/>
    <lineage>
        <taxon>Eukaryota</taxon>
        <taxon>Viridiplantae</taxon>
        <taxon>Streptophyta</taxon>
        <taxon>Embryophyta</taxon>
        <taxon>Tracheophyta</taxon>
        <taxon>Spermatophyta</taxon>
        <taxon>Magnoliopsida</taxon>
        <taxon>eudicotyledons</taxon>
        <taxon>Gunneridae</taxon>
        <taxon>Pentapetalae</taxon>
        <taxon>rosids</taxon>
        <taxon>fabids</taxon>
        <taxon>Rosales</taxon>
        <taxon>Cannabaceae</taxon>
        <taxon>Parasponia</taxon>
    </lineage>
</organism>
<proteinExistence type="predicted"/>
<evidence type="ECO:0000313" key="2">
    <source>
        <dbReference type="EMBL" id="PON71546.1"/>
    </source>
</evidence>
<dbReference type="EMBL" id="JXTB01000044">
    <property type="protein sequence ID" value="PON71546.1"/>
    <property type="molecule type" value="Genomic_DNA"/>
</dbReference>
<gene>
    <name evidence="2" type="ORF">PanWU01x14_073430</name>
</gene>
<sequence>MTSSWVLVHDLQLRGSKPNEVWHPLALHPNDEGVLSLTRTKFDDQDLDVCQYQIGQDLDTCDEYERREKRESGGWKRKEERESMGVGKEGRKLN</sequence>
<feature type="region of interest" description="Disordered" evidence="1">
    <location>
        <begin position="64"/>
        <end position="94"/>
    </location>
</feature>
<accession>A0A2P5DE16</accession>
<keyword evidence="3" id="KW-1185">Reference proteome</keyword>